<keyword evidence="5" id="KW-0964">Secreted</keyword>
<comment type="catalytic activity">
    <reaction evidence="1">
        <text>Endotype eliminative cleavage of L-alpha-rhamnopyranosyl-(1-&gt;4)-alpha-D-galactopyranosyluronic acid bonds of rhamnogalacturonan I domains in ramified hairy regions of pectin leaving L-rhamnopyranose at the reducing end and 4-deoxy-4,5-unsaturated D-galactopyranosyluronic acid at the non-reducing end.</text>
        <dbReference type="EC" id="4.2.2.23"/>
    </reaction>
</comment>
<evidence type="ECO:0000313" key="14">
    <source>
        <dbReference type="Proteomes" id="UP001233836"/>
    </source>
</evidence>
<dbReference type="Proteomes" id="UP001233836">
    <property type="component" value="Unassembled WGS sequence"/>
</dbReference>
<dbReference type="PANTHER" id="PTHR36574:SF1">
    <property type="entry name" value="RHAMNOGALACTURONATE LYASE-RELATED"/>
    <property type="match status" value="1"/>
</dbReference>
<dbReference type="Pfam" id="PF09284">
    <property type="entry name" value="RhgB_N"/>
    <property type="match status" value="1"/>
</dbReference>
<accession>A0ABT9WCZ2</accession>
<evidence type="ECO:0000259" key="12">
    <source>
        <dbReference type="Pfam" id="PF14686"/>
    </source>
</evidence>
<evidence type="ECO:0000256" key="8">
    <source>
        <dbReference type="ARBA" id="ARBA00023239"/>
    </source>
</evidence>
<dbReference type="CDD" id="cd10317">
    <property type="entry name" value="RGL4_C"/>
    <property type="match status" value="1"/>
</dbReference>
<dbReference type="RefSeq" id="WP_307216137.1">
    <property type="nucleotide sequence ID" value="NZ_JAUSTI010000006.1"/>
</dbReference>
<dbReference type="GO" id="GO:0102210">
    <property type="term" value="F:rhamnogalacturonan endolyase activity"/>
    <property type="evidence" value="ECO:0007669"/>
    <property type="project" value="UniProtKB-EC"/>
</dbReference>
<proteinExistence type="inferred from homology"/>
<dbReference type="InterPro" id="IPR015364">
    <property type="entry name" value="RhgB_N"/>
</dbReference>
<evidence type="ECO:0000256" key="1">
    <source>
        <dbReference type="ARBA" id="ARBA00001324"/>
    </source>
</evidence>
<dbReference type="PANTHER" id="PTHR36574">
    <property type="entry name" value="RHAMNOGALACTURONATE LYASE-RELATED"/>
    <property type="match status" value="1"/>
</dbReference>
<evidence type="ECO:0000256" key="7">
    <source>
        <dbReference type="ARBA" id="ARBA00023157"/>
    </source>
</evidence>
<comment type="subcellular location">
    <subcellularLocation>
        <location evidence="2">Secreted</location>
    </subcellularLocation>
</comment>
<dbReference type="InterPro" id="IPR008979">
    <property type="entry name" value="Galactose-bd-like_sf"/>
</dbReference>
<keyword evidence="9" id="KW-0961">Cell wall biogenesis/degradation</keyword>
<comment type="similarity">
    <text evidence="3">Belongs to the polysaccharide lyase 4 family.</text>
</comment>
<dbReference type="Gene3D" id="2.60.120.260">
    <property type="entry name" value="Galactose-binding domain-like"/>
    <property type="match status" value="1"/>
</dbReference>
<dbReference type="Pfam" id="PF14683">
    <property type="entry name" value="CBM-like"/>
    <property type="match status" value="1"/>
</dbReference>
<evidence type="ECO:0000256" key="5">
    <source>
        <dbReference type="ARBA" id="ARBA00022525"/>
    </source>
</evidence>
<dbReference type="InterPro" id="IPR011013">
    <property type="entry name" value="Gal_mutarotase_sf_dom"/>
</dbReference>
<evidence type="ECO:0000313" key="13">
    <source>
        <dbReference type="EMBL" id="MDQ0171091.1"/>
    </source>
</evidence>
<feature type="domain" description="Rhamnogalacturonan lyase" evidence="11">
    <location>
        <begin position="379"/>
        <end position="544"/>
    </location>
</feature>
<dbReference type="EC" id="4.2.2.23" evidence="4"/>
<keyword evidence="7" id="KW-1015">Disulfide bond</keyword>
<dbReference type="EMBL" id="JAUSTI010000006">
    <property type="protein sequence ID" value="MDQ0171091.1"/>
    <property type="molecule type" value="Genomic_DNA"/>
</dbReference>
<evidence type="ECO:0000256" key="4">
    <source>
        <dbReference type="ARBA" id="ARBA00012437"/>
    </source>
</evidence>
<dbReference type="SUPFAM" id="SSF74650">
    <property type="entry name" value="Galactose mutarotase-like"/>
    <property type="match status" value="1"/>
</dbReference>
<dbReference type="InterPro" id="IPR016590">
    <property type="entry name" value="Rhamnogalacturonase_B"/>
</dbReference>
<name>A0ABT9WCZ2_9BACL</name>
<dbReference type="Gene3D" id="2.70.98.10">
    <property type="match status" value="1"/>
</dbReference>
<feature type="domain" description="Rhamnogalacturonase B N-terminal" evidence="10">
    <location>
        <begin position="43"/>
        <end position="283"/>
    </location>
</feature>
<dbReference type="InterPro" id="IPR014718">
    <property type="entry name" value="GH-type_carb-bd"/>
</dbReference>
<dbReference type="Gene3D" id="2.60.40.1120">
    <property type="entry name" value="Carboxypeptidase-like, regulatory domain"/>
    <property type="match status" value="1"/>
</dbReference>
<organism evidence="13 14">
    <name type="scientific">Paenibacillus tundrae</name>
    <dbReference type="NCBI Taxonomy" id="528187"/>
    <lineage>
        <taxon>Bacteria</taxon>
        <taxon>Bacillati</taxon>
        <taxon>Bacillota</taxon>
        <taxon>Bacilli</taxon>
        <taxon>Bacillales</taxon>
        <taxon>Paenibacillaceae</taxon>
        <taxon>Paenibacillus</taxon>
    </lineage>
</organism>
<keyword evidence="14" id="KW-1185">Reference proteome</keyword>
<dbReference type="SUPFAM" id="SSF49785">
    <property type="entry name" value="Galactose-binding domain-like"/>
    <property type="match status" value="1"/>
</dbReference>
<dbReference type="SUPFAM" id="SSF49452">
    <property type="entry name" value="Starch-binding domain-like"/>
    <property type="match status" value="1"/>
</dbReference>
<protein>
    <recommendedName>
        <fullName evidence="4">rhamnogalacturonan endolyase</fullName>
        <ecNumber evidence="4">4.2.2.23</ecNumber>
    </recommendedName>
</protein>
<dbReference type="Pfam" id="PF14686">
    <property type="entry name" value="fn3_3"/>
    <property type="match status" value="1"/>
</dbReference>
<comment type="caution">
    <text evidence="13">The sequence shown here is derived from an EMBL/GenBank/DDBJ whole genome shotgun (WGS) entry which is preliminary data.</text>
</comment>
<gene>
    <name evidence="13" type="ORF">J2T19_002543</name>
</gene>
<evidence type="ECO:0000259" key="11">
    <source>
        <dbReference type="Pfam" id="PF14683"/>
    </source>
</evidence>
<evidence type="ECO:0000256" key="3">
    <source>
        <dbReference type="ARBA" id="ARBA00010418"/>
    </source>
</evidence>
<evidence type="ECO:0000256" key="6">
    <source>
        <dbReference type="ARBA" id="ARBA00022729"/>
    </source>
</evidence>
<reference evidence="13 14" key="1">
    <citation type="submission" date="2023-07" db="EMBL/GenBank/DDBJ databases">
        <title>Sorghum-associated microbial communities from plants grown in Nebraska, USA.</title>
        <authorList>
            <person name="Schachtman D."/>
        </authorList>
    </citation>
    <scope>NUCLEOTIDE SEQUENCE [LARGE SCALE GENOMIC DNA]</scope>
    <source>
        <strain evidence="13 14">DS1314</strain>
    </source>
</reference>
<evidence type="ECO:0000256" key="9">
    <source>
        <dbReference type="ARBA" id="ARBA00023316"/>
    </source>
</evidence>
<keyword evidence="8 13" id="KW-0456">Lyase</keyword>
<feature type="domain" description="Rhamnogalacturonan lyase" evidence="12">
    <location>
        <begin position="296"/>
        <end position="361"/>
    </location>
</feature>
<keyword evidence="6" id="KW-0732">Signal</keyword>
<evidence type="ECO:0000256" key="2">
    <source>
        <dbReference type="ARBA" id="ARBA00004613"/>
    </source>
</evidence>
<dbReference type="InterPro" id="IPR029413">
    <property type="entry name" value="RG-lyase_II"/>
</dbReference>
<sequence length="546" mass="59303">MNKIRKTKKLMKATSIVLAAFIFVFVLLVPEETASAAPINVIENGSKIVVNTGAGLEYTIDKNNGNMISALLNGTELTGSKPSHINSGLWGTTVSWVKSPSGGTVIITVDTDTLTHYYVSRSGENIIYMATYTTAQPGVGELRYIFRGNSDILTDIPTNADLWDNTGAIESKDIYGFSNGYSASKFYGNEQAKDLNVQGATGNNFGVFMAYGNRETSSGGPFFRDIQFQRAADTEVYNYMNSGHAQTEDFRVGLHGPYALIFTNGSTPSIPDFKWMSSLGLTGWVNSRGNVVLNNISGMESGYTYTVGFANRDAQYWTTASTSGTTAMYNMKPGIYTMKIYKGELAVYSEDNVTVAGENKTTFLNERSIDNDPSTTPYVWRIGTWDGSPTEFLNGQMITSQHPSDRRNANWGPLAYTIGNPVDQFPAIQFRGANDPTLINFTLSAEEAASPHMLKIGITTAYNGGRPKVSINDIALKNPSASFQPNSRDVTIGTYRGNNVTYSYYIPASHFVAGTNTIGITAISGSPDLSPWLSAGFAYDVVELGD</sequence>
<dbReference type="InterPro" id="IPR029411">
    <property type="entry name" value="RG-lyase_III"/>
</dbReference>
<evidence type="ECO:0000259" key="10">
    <source>
        <dbReference type="Pfam" id="PF09284"/>
    </source>
</evidence>
<dbReference type="InterPro" id="IPR013784">
    <property type="entry name" value="Carb-bd-like_fold"/>
</dbReference>